<evidence type="ECO:0000256" key="2">
    <source>
        <dbReference type="SAM" id="Phobius"/>
    </source>
</evidence>
<accession>A0A165BN01</accession>
<dbReference type="Gene3D" id="2.60.40.10">
    <property type="entry name" value="Immunoglobulins"/>
    <property type="match status" value="3"/>
</dbReference>
<dbReference type="InterPro" id="IPR013783">
    <property type="entry name" value="Ig-like_fold"/>
</dbReference>
<evidence type="ECO:0000313" key="5">
    <source>
        <dbReference type="EMBL" id="KZV80932.1"/>
    </source>
</evidence>
<dbReference type="AlphaFoldDB" id="A0A165BN01"/>
<feature type="region of interest" description="Disordered" evidence="1">
    <location>
        <begin position="407"/>
        <end position="443"/>
    </location>
</feature>
<name>A0A165BN01_EXIGL</name>
<reference evidence="5 6" key="1">
    <citation type="journal article" date="2016" name="Mol. Biol. Evol.">
        <title>Comparative Genomics of Early-Diverging Mushroom-Forming Fungi Provides Insights into the Origins of Lignocellulose Decay Capabilities.</title>
        <authorList>
            <person name="Nagy L.G."/>
            <person name="Riley R."/>
            <person name="Tritt A."/>
            <person name="Adam C."/>
            <person name="Daum C."/>
            <person name="Floudas D."/>
            <person name="Sun H."/>
            <person name="Yadav J.S."/>
            <person name="Pangilinan J."/>
            <person name="Larsson K.H."/>
            <person name="Matsuura K."/>
            <person name="Barry K."/>
            <person name="Labutti K."/>
            <person name="Kuo R."/>
            <person name="Ohm R.A."/>
            <person name="Bhattacharya S.S."/>
            <person name="Shirouzu T."/>
            <person name="Yoshinaga Y."/>
            <person name="Martin F.M."/>
            <person name="Grigoriev I.V."/>
            <person name="Hibbett D.S."/>
        </authorList>
    </citation>
    <scope>NUCLEOTIDE SEQUENCE [LARGE SCALE GENOMIC DNA]</scope>
    <source>
        <strain evidence="5 6">HHB12029</strain>
    </source>
</reference>
<dbReference type="SMART" id="SM00736">
    <property type="entry name" value="CADG"/>
    <property type="match status" value="2"/>
</dbReference>
<dbReference type="SUPFAM" id="SSF49313">
    <property type="entry name" value="Cadherin-like"/>
    <property type="match status" value="2"/>
</dbReference>
<dbReference type="Proteomes" id="UP000077266">
    <property type="component" value="Unassembled WGS sequence"/>
</dbReference>
<dbReference type="GO" id="GO:0016020">
    <property type="term" value="C:membrane"/>
    <property type="evidence" value="ECO:0007669"/>
    <property type="project" value="InterPro"/>
</dbReference>
<keyword evidence="2" id="KW-1133">Transmembrane helix</keyword>
<evidence type="ECO:0000259" key="4">
    <source>
        <dbReference type="SMART" id="SM00736"/>
    </source>
</evidence>
<dbReference type="EMBL" id="KV426434">
    <property type="protein sequence ID" value="KZV80932.1"/>
    <property type="molecule type" value="Genomic_DNA"/>
</dbReference>
<feature type="compositionally biased region" description="Low complexity" evidence="1">
    <location>
        <begin position="778"/>
        <end position="789"/>
    </location>
</feature>
<keyword evidence="2" id="KW-0812">Transmembrane</keyword>
<feature type="compositionally biased region" description="Low complexity" evidence="1">
    <location>
        <begin position="604"/>
        <end position="616"/>
    </location>
</feature>
<dbReference type="STRING" id="1314781.A0A165BN01"/>
<organism evidence="5 6">
    <name type="scientific">Exidia glandulosa HHB12029</name>
    <dbReference type="NCBI Taxonomy" id="1314781"/>
    <lineage>
        <taxon>Eukaryota</taxon>
        <taxon>Fungi</taxon>
        <taxon>Dikarya</taxon>
        <taxon>Basidiomycota</taxon>
        <taxon>Agaricomycotina</taxon>
        <taxon>Agaricomycetes</taxon>
        <taxon>Auriculariales</taxon>
        <taxon>Exidiaceae</taxon>
        <taxon>Exidia</taxon>
    </lineage>
</organism>
<evidence type="ECO:0000256" key="1">
    <source>
        <dbReference type="SAM" id="MobiDB-lite"/>
    </source>
</evidence>
<dbReference type="InterPro" id="IPR015919">
    <property type="entry name" value="Cadherin-like_sf"/>
</dbReference>
<protein>
    <recommendedName>
        <fullName evidence="4">Dystroglycan-type cadherin-like domain-containing protein</fullName>
    </recommendedName>
</protein>
<feature type="compositionally biased region" description="Polar residues" evidence="1">
    <location>
        <begin position="407"/>
        <end position="416"/>
    </location>
</feature>
<evidence type="ECO:0000313" key="6">
    <source>
        <dbReference type="Proteomes" id="UP000077266"/>
    </source>
</evidence>
<keyword evidence="2" id="KW-0472">Membrane</keyword>
<proteinExistence type="predicted"/>
<gene>
    <name evidence="5" type="ORF">EXIGLDRAFT_780349</name>
</gene>
<dbReference type="InParanoid" id="A0A165BN01"/>
<dbReference type="InterPro" id="IPR006644">
    <property type="entry name" value="Cadg"/>
</dbReference>
<evidence type="ECO:0000256" key="3">
    <source>
        <dbReference type="SAM" id="SignalP"/>
    </source>
</evidence>
<dbReference type="Pfam" id="PF05345">
    <property type="entry name" value="He_PIG"/>
    <property type="match status" value="2"/>
</dbReference>
<keyword evidence="3" id="KW-0732">Signal</keyword>
<feature type="signal peptide" evidence="3">
    <location>
        <begin position="1"/>
        <end position="19"/>
    </location>
</feature>
<feature type="region of interest" description="Disordered" evidence="1">
    <location>
        <begin position="557"/>
        <end position="655"/>
    </location>
</feature>
<feature type="compositionally biased region" description="Low complexity" evidence="1">
    <location>
        <begin position="424"/>
        <end position="433"/>
    </location>
</feature>
<feature type="transmembrane region" description="Helical" evidence="2">
    <location>
        <begin position="452"/>
        <end position="473"/>
    </location>
</feature>
<feature type="transmembrane region" description="Helical" evidence="2">
    <location>
        <begin position="824"/>
        <end position="843"/>
    </location>
</feature>
<feature type="domain" description="Dystroglycan-type cadherin-like" evidence="4">
    <location>
        <begin position="139"/>
        <end position="240"/>
    </location>
</feature>
<feature type="region of interest" description="Disordered" evidence="1">
    <location>
        <begin position="768"/>
        <end position="796"/>
    </location>
</feature>
<sequence>MAVLVHVLLIALSSVSVSARVNAPAQSQLPLIARTGQAYSWSLRPDTFVPPPSSAVVAKNLPSWLTFDASTLTFSGSVPSDVPEGKLAPIRLTAGDDEDKLALYVSSLAAPTVAKPLAGQLRPHAPPLASVFLLHPGSALGAHENGLRVPPGWSFSVGWDGDTFVFEDGTDVAYAARLANGDELPPWMTYDPDTMTFAGVAPNIPKPTTFGIVLYGGDEKGYQAVQETFTLTVAAHELSLDPTMLVPLNVSSDSASALGDAVLVPALLLDGEPVSSEQQAQISVSTAPSSSDGSGALAVTATLGDQTIHANVPLRTVPSLFRNSSLPALVVAPGGRVSFDISPFFVDSNAQLSALAVSGSNVAWLSGDASARRLVGTAPAQEGEVQVTVEATAADTRATSKVTLPVTISGSMKPTPQTFPPNSSPDDSSSTTDGAHQDKNKTGGGVKINKSILAAILGALIGFILLCTFAACFRKMCAPEDDVRAADSPRRNAFFALPAQRYHNSQDDLEKGYVDANSSLESKLRRAFSNDTVNVAVTSPKAGKVLGLGVGVVTPEAQKGGGGGDENRGEPVPVPVKVGMGVFASGSSEGSGSEGSLDALSEASYDYTTDTSSTISEPLEADNETPRRRPDFGPSSVPQELGVGASPRTRARRQQAEIVTAARVGSTTPRRIATDSVEFMTSILTPVLPDAALLRDPTGPSRTPEIVQGVRLVSRAAVVESSSEFSGASTPRLAPVQPALMAGRGVGPASVVRPVDPRTRAFGQMRLVEPSQSVQRESTLSYLSSSSAGEDADEEEDQAIVDARRALGMGRGVFQFFVTSDHDCLMTLFVAGFLLVMTPVLHVSNHILRPILRITHHTSRIIPSIRLCIAIYRACLSVSPHFSLSHPVNNTALSLYH</sequence>
<feature type="chain" id="PRO_5007855737" description="Dystroglycan-type cadherin-like domain-containing protein" evidence="3">
    <location>
        <begin position="20"/>
        <end position="897"/>
    </location>
</feature>
<feature type="compositionally biased region" description="Low complexity" evidence="1">
    <location>
        <begin position="575"/>
        <end position="596"/>
    </location>
</feature>
<dbReference type="GO" id="GO:0005509">
    <property type="term" value="F:calcium ion binding"/>
    <property type="evidence" value="ECO:0007669"/>
    <property type="project" value="InterPro"/>
</dbReference>
<dbReference type="OrthoDB" id="414243at2759"/>
<feature type="domain" description="Dystroglycan-type cadherin-like" evidence="4">
    <location>
        <begin position="21"/>
        <end position="120"/>
    </location>
</feature>
<keyword evidence="6" id="KW-1185">Reference proteome</keyword>